<dbReference type="Pfam" id="PF00498">
    <property type="entry name" value="FHA"/>
    <property type="match status" value="1"/>
</dbReference>
<dbReference type="RefSeq" id="WP_078752026.1">
    <property type="nucleotide sequence ID" value="NZ_FUXU01000015.1"/>
</dbReference>
<dbReference type="InterPro" id="IPR046883">
    <property type="entry name" value="T6SS_FHA_C"/>
</dbReference>
<dbReference type="PROSITE" id="PS50006">
    <property type="entry name" value="FHA_DOMAIN"/>
    <property type="match status" value="1"/>
</dbReference>
<evidence type="ECO:0000259" key="1">
    <source>
        <dbReference type="PROSITE" id="PS50006"/>
    </source>
</evidence>
<dbReference type="CDD" id="cd00060">
    <property type="entry name" value="FHA"/>
    <property type="match status" value="1"/>
</dbReference>
<dbReference type="InterPro" id="IPR008984">
    <property type="entry name" value="SMAD_FHA_dom_sf"/>
</dbReference>
<proteinExistence type="predicted"/>
<dbReference type="OrthoDB" id="273564at2"/>
<evidence type="ECO:0000313" key="3">
    <source>
        <dbReference type="Proteomes" id="UP000190162"/>
    </source>
</evidence>
<dbReference type="SMART" id="SM00240">
    <property type="entry name" value="FHA"/>
    <property type="match status" value="1"/>
</dbReference>
<evidence type="ECO:0000313" key="2">
    <source>
        <dbReference type="EMBL" id="SKA51508.1"/>
    </source>
</evidence>
<feature type="domain" description="FHA" evidence="1">
    <location>
        <begin position="30"/>
        <end position="80"/>
    </location>
</feature>
<dbReference type="EMBL" id="FUXU01000015">
    <property type="protein sequence ID" value="SKA51508.1"/>
    <property type="molecule type" value="Genomic_DNA"/>
</dbReference>
<organism evidence="2 3">
    <name type="scientific">Enterovibrio nigricans DSM 22720</name>
    <dbReference type="NCBI Taxonomy" id="1121868"/>
    <lineage>
        <taxon>Bacteria</taxon>
        <taxon>Pseudomonadati</taxon>
        <taxon>Pseudomonadota</taxon>
        <taxon>Gammaproteobacteria</taxon>
        <taxon>Vibrionales</taxon>
        <taxon>Vibrionaceae</taxon>
        <taxon>Enterovibrio</taxon>
    </lineage>
</organism>
<reference evidence="3" key="1">
    <citation type="submission" date="2017-02" db="EMBL/GenBank/DDBJ databases">
        <authorList>
            <person name="Varghese N."/>
            <person name="Submissions S."/>
        </authorList>
    </citation>
    <scope>NUCLEOTIDE SEQUENCE [LARGE SCALE GENOMIC DNA]</scope>
    <source>
        <strain evidence="3">DSM 22720</strain>
    </source>
</reference>
<dbReference type="SUPFAM" id="SSF49879">
    <property type="entry name" value="SMAD/FHA domain"/>
    <property type="match status" value="1"/>
</dbReference>
<dbReference type="Proteomes" id="UP000190162">
    <property type="component" value="Unassembled WGS sequence"/>
</dbReference>
<name>A0A1T4UG61_9GAMM</name>
<dbReference type="Gene3D" id="2.60.200.20">
    <property type="match status" value="1"/>
</dbReference>
<dbReference type="Pfam" id="PF20232">
    <property type="entry name" value="T6SS_FHA_C"/>
    <property type="match status" value="1"/>
</dbReference>
<accession>A0A1T4UG61</accession>
<sequence>MYNKRLVLNFTKTPEEYTGAMSVELPEDGGSIGRNPGSTVALIDHNRFISGSHCLVHVYGDLHYISDVSTNGTMLNGARILKNQPISLHDGDMLVLGRYEVSVAIETKMFAQDIAIDIVPDRETNDPLVGLGGYQAESEEVSSTIEELFMKSDGQEIEKDDPVAHLAFSMNEDDDFLIKEPNASGKEETEQPVVSCQLHDDSDSIYSNFDVPNIIPEDWLAGSLNEQSSSAHASSLNECVLPESVVPESIIHHSEPSLSNTVVPPFKDSTFTEHLSQQSRKTAYWEEVTQVIPTGSGEELRVEDVLEKPQESARHTPAVETLGDLSTSFFQGLGVERDGAMSKDPRFFLQMGSCLRLCMEKLQQDLREVESLKQSGDSVAESNNILELMLTLNEQNLLAPNELVEQLLDELDDHQVHYHQAVNDVISSELERLHPQRFAEQVKTESSFKTKRQLWRQYEAFFDEKHKDVMYSAGTTAKNKIAEHYMKNLGVKSA</sequence>
<dbReference type="AlphaFoldDB" id="A0A1T4UG61"/>
<protein>
    <submittedName>
        <fullName evidence="2">FHA domain protein</fullName>
    </submittedName>
</protein>
<dbReference type="InterPro" id="IPR000253">
    <property type="entry name" value="FHA_dom"/>
</dbReference>
<keyword evidence="3" id="KW-1185">Reference proteome</keyword>
<gene>
    <name evidence="2" type="ORF">SAMN02745132_01623</name>
</gene>